<evidence type="ECO:0000256" key="2">
    <source>
        <dbReference type="ARBA" id="ARBA00010519"/>
    </source>
</evidence>
<evidence type="ECO:0000256" key="7">
    <source>
        <dbReference type="HAMAP-Rule" id="MF_01456"/>
    </source>
</evidence>
<comment type="function">
    <text evidence="7">NDH-1 shuttles electrons from NADH, via FMN and iron-sulfur (Fe-S) centers, to quinones in the respiratory chain. The immediate electron acceptor for the enzyme in this species is believed to be ubiquinone. Couples the redox reaction to proton translocation (for every two electrons transferred, four hydrogen ions are translocated across the cytoplasmic membrane), and thus conserves the redox energy in a proton gradient.</text>
</comment>
<keyword evidence="8" id="KW-0560">Oxidoreductase</keyword>
<dbReference type="Gene3D" id="1.10.287.3510">
    <property type="match status" value="1"/>
</dbReference>
<evidence type="ECO:0000313" key="8">
    <source>
        <dbReference type="EMBL" id="WXB20241.1"/>
    </source>
</evidence>
<keyword evidence="7" id="KW-0830">Ubiquinone</keyword>
<dbReference type="PANTHER" id="PTHR11434">
    <property type="entry name" value="NADH-UBIQUINONE OXIDOREDUCTASE SUBUNIT ND4L"/>
    <property type="match status" value="1"/>
</dbReference>
<keyword evidence="4 7" id="KW-0812">Transmembrane</keyword>
<accession>A0ABZ2MCM0</accession>
<evidence type="ECO:0000256" key="1">
    <source>
        <dbReference type="ARBA" id="ARBA00004141"/>
    </source>
</evidence>
<dbReference type="NCBIfam" id="NF004320">
    <property type="entry name" value="PRK05715.1-2"/>
    <property type="match status" value="1"/>
</dbReference>
<keyword evidence="7" id="KW-1003">Cell membrane</keyword>
<proteinExistence type="inferred from homology"/>
<dbReference type="PANTHER" id="PTHR11434:SF16">
    <property type="entry name" value="NADH-UBIQUINONE OXIDOREDUCTASE CHAIN 4L"/>
    <property type="match status" value="1"/>
</dbReference>
<sequence length="100" mass="10920">MPITHYLVLGALLFTIGGIGFLVRRNVLVTLMSIELMLNAVNLTLIAFNGAYPESHTGQMFAFFLIAAEAAEVAVGLAIVLALFRIRRTVRSDEADLLKN</sequence>
<dbReference type="InterPro" id="IPR039428">
    <property type="entry name" value="NUOK/Mnh_C1-like"/>
</dbReference>
<evidence type="ECO:0000256" key="6">
    <source>
        <dbReference type="ARBA" id="ARBA00023136"/>
    </source>
</evidence>
<comment type="similarity">
    <text evidence="2 7">Belongs to the complex I subunit 4L family.</text>
</comment>
<evidence type="ECO:0000256" key="3">
    <source>
        <dbReference type="ARBA" id="ARBA00022448"/>
    </source>
</evidence>
<protein>
    <recommendedName>
        <fullName evidence="7">NADH-quinone oxidoreductase subunit K</fullName>
        <ecNumber evidence="7">7.1.1.-</ecNumber>
    </recommendedName>
    <alternativeName>
        <fullName evidence="7">NADH dehydrogenase I subunit K</fullName>
    </alternativeName>
    <alternativeName>
        <fullName evidence="7">NDH-1 subunit K</fullName>
    </alternativeName>
</protein>
<dbReference type="RefSeq" id="WP_394829848.1">
    <property type="nucleotide sequence ID" value="NZ_CP089984.1"/>
</dbReference>
<dbReference type="GO" id="GO:0050136">
    <property type="term" value="F:NADH dehydrogenase (quinone) (non-electrogenic) activity"/>
    <property type="evidence" value="ECO:0007669"/>
    <property type="project" value="UniProtKB-EC"/>
</dbReference>
<feature type="transmembrane region" description="Helical" evidence="7">
    <location>
        <begin position="28"/>
        <end position="48"/>
    </location>
</feature>
<comment type="subunit">
    <text evidence="7">NDH-1 is composed of 14 different subunits. Subunits NuoA, H, J, K, L, M, N constitute the membrane sector of the complex.</text>
</comment>
<evidence type="ECO:0000256" key="5">
    <source>
        <dbReference type="ARBA" id="ARBA00022989"/>
    </source>
</evidence>
<keyword evidence="9" id="KW-1185">Reference proteome</keyword>
<reference evidence="8 9" key="1">
    <citation type="submission" date="2021-12" db="EMBL/GenBank/DDBJ databases">
        <title>Discovery of the Pendulisporaceae a myxobacterial family with distinct sporulation behavior and unique specialized metabolism.</title>
        <authorList>
            <person name="Garcia R."/>
            <person name="Popoff A."/>
            <person name="Bader C.D."/>
            <person name="Loehr J."/>
            <person name="Walesch S."/>
            <person name="Walt C."/>
            <person name="Boldt J."/>
            <person name="Bunk B."/>
            <person name="Haeckl F.J.F.P.J."/>
            <person name="Gunesch A.P."/>
            <person name="Birkelbach J."/>
            <person name="Nuebel U."/>
            <person name="Pietschmann T."/>
            <person name="Bach T."/>
            <person name="Mueller R."/>
        </authorList>
    </citation>
    <scope>NUCLEOTIDE SEQUENCE [LARGE SCALE GENOMIC DNA]</scope>
    <source>
        <strain evidence="8 9">MSr11954</strain>
    </source>
</reference>
<keyword evidence="5 7" id="KW-1133">Transmembrane helix</keyword>
<dbReference type="Pfam" id="PF00420">
    <property type="entry name" value="Oxidored_q2"/>
    <property type="match status" value="1"/>
</dbReference>
<dbReference type="EMBL" id="CP089984">
    <property type="protein sequence ID" value="WXB20241.1"/>
    <property type="molecule type" value="Genomic_DNA"/>
</dbReference>
<dbReference type="Proteomes" id="UP001370348">
    <property type="component" value="Chromosome"/>
</dbReference>
<organism evidence="8 9">
    <name type="scientific">Pendulispora albinea</name>
    <dbReference type="NCBI Taxonomy" id="2741071"/>
    <lineage>
        <taxon>Bacteria</taxon>
        <taxon>Pseudomonadati</taxon>
        <taxon>Myxococcota</taxon>
        <taxon>Myxococcia</taxon>
        <taxon>Myxococcales</taxon>
        <taxon>Sorangiineae</taxon>
        <taxon>Pendulisporaceae</taxon>
        <taxon>Pendulispora</taxon>
    </lineage>
</organism>
<evidence type="ECO:0000256" key="4">
    <source>
        <dbReference type="ARBA" id="ARBA00022692"/>
    </source>
</evidence>
<dbReference type="InterPro" id="IPR001133">
    <property type="entry name" value="NADH_UbQ_OxRdtase_chain4L/K"/>
</dbReference>
<keyword evidence="7" id="KW-0520">NAD</keyword>
<dbReference type="NCBIfam" id="NF004321">
    <property type="entry name" value="PRK05715.1-3"/>
    <property type="match status" value="1"/>
</dbReference>
<feature type="transmembrane region" description="Helical" evidence="7">
    <location>
        <begin position="6"/>
        <end position="23"/>
    </location>
</feature>
<keyword evidence="6 7" id="KW-0472">Membrane</keyword>
<keyword evidence="7" id="KW-1278">Translocase</keyword>
<keyword evidence="3 7" id="KW-0813">Transport</keyword>
<name>A0ABZ2MCM0_9BACT</name>
<gene>
    <name evidence="7 8" type="primary">nuoK</name>
    <name evidence="8" type="ORF">LZC94_25075</name>
</gene>
<feature type="transmembrane region" description="Helical" evidence="7">
    <location>
        <begin position="60"/>
        <end position="84"/>
    </location>
</feature>
<comment type="subcellular location">
    <subcellularLocation>
        <location evidence="7">Cell membrane</location>
        <topology evidence="7">Multi-pass membrane protein</topology>
    </subcellularLocation>
    <subcellularLocation>
        <location evidence="1">Membrane</location>
        <topology evidence="1">Multi-pass membrane protein</topology>
    </subcellularLocation>
</comment>
<dbReference type="EC" id="7.1.1.-" evidence="7"/>
<comment type="catalytic activity">
    <reaction evidence="7">
        <text>a quinone + NADH + 5 H(+)(in) = a quinol + NAD(+) + 4 H(+)(out)</text>
        <dbReference type="Rhea" id="RHEA:57888"/>
        <dbReference type="ChEBI" id="CHEBI:15378"/>
        <dbReference type="ChEBI" id="CHEBI:24646"/>
        <dbReference type="ChEBI" id="CHEBI:57540"/>
        <dbReference type="ChEBI" id="CHEBI:57945"/>
        <dbReference type="ChEBI" id="CHEBI:132124"/>
    </reaction>
</comment>
<dbReference type="HAMAP" id="MF_01456">
    <property type="entry name" value="NDH1_NuoK"/>
    <property type="match status" value="1"/>
</dbReference>
<keyword evidence="7" id="KW-0874">Quinone</keyword>
<evidence type="ECO:0000313" key="9">
    <source>
        <dbReference type="Proteomes" id="UP001370348"/>
    </source>
</evidence>